<accession>A0A0A9FCI2</accession>
<dbReference type="EMBL" id="GBRH01188967">
    <property type="protein sequence ID" value="JAE08929.1"/>
    <property type="molecule type" value="Transcribed_RNA"/>
</dbReference>
<name>A0A0A9FCI2_ARUDO</name>
<evidence type="ECO:0000313" key="1">
    <source>
        <dbReference type="EMBL" id="JAE08929.1"/>
    </source>
</evidence>
<protein>
    <submittedName>
        <fullName evidence="1">Uncharacterized protein</fullName>
    </submittedName>
</protein>
<dbReference type="AlphaFoldDB" id="A0A0A9FCI2"/>
<reference evidence="1" key="1">
    <citation type="submission" date="2014-09" db="EMBL/GenBank/DDBJ databases">
        <authorList>
            <person name="Magalhaes I.L.F."/>
            <person name="Oliveira U."/>
            <person name="Santos F.R."/>
            <person name="Vidigal T.H.D.A."/>
            <person name="Brescovit A.D."/>
            <person name="Santos A.J."/>
        </authorList>
    </citation>
    <scope>NUCLEOTIDE SEQUENCE</scope>
    <source>
        <tissue evidence="1">Shoot tissue taken approximately 20 cm above the soil surface</tissue>
    </source>
</reference>
<sequence length="36" mass="4037">MPLQLFSTLIVTLPPLGKKCSSDPHGLKHQTNHLQR</sequence>
<reference evidence="1" key="2">
    <citation type="journal article" date="2015" name="Data Brief">
        <title>Shoot transcriptome of the giant reed, Arundo donax.</title>
        <authorList>
            <person name="Barrero R.A."/>
            <person name="Guerrero F.D."/>
            <person name="Moolhuijzen P."/>
            <person name="Goolsby J.A."/>
            <person name="Tidwell J."/>
            <person name="Bellgard S.E."/>
            <person name="Bellgard M.I."/>
        </authorList>
    </citation>
    <scope>NUCLEOTIDE SEQUENCE</scope>
    <source>
        <tissue evidence="1">Shoot tissue taken approximately 20 cm above the soil surface</tissue>
    </source>
</reference>
<proteinExistence type="predicted"/>
<organism evidence="1">
    <name type="scientific">Arundo donax</name>
    <name type="common">Giant reed</name>
    <name type="synonym">Donax arundinaceus</name>
    <dbReference type="NCBI Taxonomy" id="35708"/>
    <lineage>
        <taxon>Eukaryota</taxon>
        <taxon>Viridiplantae</taxon>
        <taxon>Streptophyta</taxon>
        <taxon>Embryophyta</taxon>
        <taxon>Tracheophyta</taxon>
        <taxon>Spermatophyta</taxon>
        <taxon>Magnoliopsida</taxon>
        <taxon>Liliopsida</taxon>
        <taxon>Poales</taxon>
        <taxon>Poaceae</taxon>
        <taxon>PACMAD clade</taxon>
        <taxon>Arundinoideae</taxon>
        <taxon>Arundineae</taxon>
        <taxon>Arundo</taxon>
    </lineage>
</organism>